<dbReference type="Proteomes" id="UP000472580">
    <property type="component" value="Unassembled WGS sequence"/>
</dbReference>
<name>A0A6L6YIJ6_9BURK</name>
<dbReference type="InterPro" id="IPR050315">
    <property type="entry name" value="FAD-oxidoreductase_2"/>
</dbReference>
<dbReference type="GO" id="GO:0016491">
    <property type="term" value="F:oxidoreductase activity"/>
    <property type="evidence" value="ECO:0007669"/>
    <property type="project" value="UniProtKB-KW"/>
</dbReference>
<comment type="caution">
    <text evidence="7">The sequence shown here is derived from an EMBL/GenBank/DDBJ whole genome shotgun (WGS) entry which is preliminary data.</text>
</comment>
<dbReference type="AlphaFoldDB" id="A0A6L6YIJ6"/>
<evidence type="ECO:0000256" key="5">
    <source>
        <dbReference type="RuleBase" id="RU366062"/>
    </source>
</evidence>
<dbReference type="Pfam" id="PF00890">
    <property type="entry name" value="FAD_binding_2"/>
    <property type="match status" value="1"/>
</dbReference>
<comment type="similarity">
    <text evidence="5">Belongs to the FAD-dependent oxidoreductase 2 family. FRD/SDH subfamily.</text>
</comment>
<evidence type="ECO:0000313" key="8">
    <source>
        <dbReference type="Proteomes" id="UP000472580"/>
    </source>
</evidence>
<evidence type="ECO:0000259" key="6">
    <source>
        <dbReference type="Pfam" id="PF00890"/>
    </source>
</evidence>
<feature type="non-terminal residue" evidence="7">
    <location>
        <position position="309"/>
    </location>
</feature>
<keyword evidence="8" id="KW-1185">Reference proteome</keyword>
<dbReference type="InterPro" id="IPR003953">
    <property type="entry name" value="FAD-dep_OxRdtase_2_FAD-bd"/>
</dbReference>
<keyword evidence="5" id="KW-0732">Signal</keyword>
<dbReference type="NCBIfam" id="TIGR01813">
    <property type="entry name" value="flavo_cyto_c"/>
    <property type="match status" value="1"/>
</dbReference>
<dbReference type="InterPro" id="IPR010960">
    <property type="entry name" value="Flavocytochrome_c"/>
</dbReference>
<dbReference type="OrthoDB" id="9813348at2"/>
<dbReference type="EMBL" id="WSRP01000012">
    <property type="protein sequence ID" value="MVX56543.1"/>
    <property type="molecule type" value="Genomic_DNA"/>
</dbReference>
<dbReference type="SUPFAM" id="SSF51905">
    <property type="entry name" value="FAD/NAD(P)-binding domain"/>
    <property type="match status" value="1"/>
</dbReference>
<feature type="signal peptide" evidence="5">
    <location>
        <begin position="1"/>
        <end position="20"/>
    </location>
</feature>
<accession>A0A6L6YIJ6</accession>
<keyword evidence="4 5" id="KW-0560">Oxidoreductase</keyword>
<gene>
    <name evidence="7" type="ORF">E5987_04880</name>
</gene>
<dbReference type="SUPFAM" id="SSF56425">
    <property type="entry name" value="Succinate dehydrogenase/fumarate reductase flavoprotein, catalytic domain"/>
    <property type="match status" value="1"/>
</dbReference>
<dbReference type="RefSeq" id="WP_160334977.1">
    <property type="nucleotide sequence ID" value="NZ_WSRP01000012.1"/>
</dbReference>
<sequence length="309" mass="31769">MKKILLASVVSAAFAVPAAAADHADVVVIGAGGAGLSAAVTAHDLGKKVIVLEKMAFVGGNTNRAAGGLNAAETKPQGKAGIKDTIETHFNDTMKGGKYLNNPDLVHVLTDNARYSVDFINSLPGGDLTDVGMMAGATNKRSHRPAGGGFVGANVVKTLATAAKDKGIDVRTNAKAEKLIVKNGQVVGVQYKDKNGVKTIDAKAVVLASGGFGANQELLTKINPKLNGFGTTNQPGATGDGIILGEKAGADTVDMTQIQTHPTVVPNNGEMITEAVRGNGAILVNQDGKRFINELQTRDVVSAAELKQP</sequence>
<dbReference type="PANTHER" id="PTHR43400:SF7">
    <property type="entry name" value="FAD-DEPENDENT OXIDOREDUCTASE 2 FAD BINDING DOMAIN-CONTAINING PROTEIN"/>
    <property type="match status" value="1"/>
</dbReference>
<dbReference type="InterPro" id="IPR027477">
    <property type="entry name" value="Succ_DH/fumarate_Rdtase_cat_sf"/>
</dbReference>
<feature type="chain" id="PRO_5027151914" evidence="5">
    <location>
        <begin position="21"/>
        <end position="309"/>
    </location>
</feature>
<evidence type="ECO:0000256" key="2">
    <source>
        <dbReference type="ARBA" id="ARBA00022630"/>
    </source>
</evidence>
<evidence type="ECO:0000313" key="7">
    <source>
        <dbReference type="EMBL" id="MVX56543.1"/>
    </source>
</evidence>
<evidence type="ECO:0000256" key="3">
    <source>
        <dbReference type="ARBA" id="ARBA00022827"/>
    </source>
</evidence>
<organism evidence="7 8">
    <name type="scientific">Parasutterella muris</name>
    <dbReference type="NCBI Taxonomy" id="2565572"/>
    <lineage>
        <taxon>Bacteria</taxon>
        <taxon>Pseudomonadati</taxon>
        <taxon>Pseudomonadota</taxon>
        <taxon>Betaproteobacteria</taxon>
        <taxon>Burkholderiales</taxon>
        <taxon>Sutterellaceae</taxon>
        <taxon>Parasutterella</taxon>
    </lineage>
</organism>
<proteinExistence type="inferred from homology"/>
<evidence type="ECO:0000256" key="1">
    <source>
        <dbReference type="ARBA" id="ARBA00001974"/>
    </source>
</evidence>
<dbReference type="PANTHER" id="PTHR43400">
    <property type="entry name" value="FUMARATE REDUCTASE"/>
    <property type="match status" value="1"/>
</dbReference>
<dbReference type="GO" id="GO:0010181">
    <property type="term" value="F:FMN binding"/>
    <property type="evidence" value="ECO:0007669"/>
    <property type="project" value="InterPro"/>
</dbReference>
<protein>
    <submittedName>
        <fullName evidence="7">Flavocytochrome c</fullName>
    </submittedName>
</protein>
<comment type="cofactor">
    <cofactor evidence="1">
        <name>FAD</name>
        <dbReference type="ChEBI" id="CHEBI:57692"/>
    </cofactor>
</comment>
<feature type="domain" description="FAD-dependent oxidoreductase 2 FAD-binding" evidence="6">
    <location>
        <begin position="25"/>
        <end position="307"/>
    </location>
</feature>
<keyword evidence="3 5" id="KW-0274">FAD</keyword>
<dbReference type="InterPro" id="IPR036188">
    <property type="entry name" value="FAD/NAD-bd_sf"/>
</dbReference>
<reference evidence="7 8" key="1">
    <citation type="submission" date="2019-12" db="EMBL/GenBank/DDBJ databases">
        <title>Microbes associate with the intestines of laboratory mice.</title>
        <authorList>
            <person name="Navarre W."/>
            <person name="Wong E."/>
        </authorList>
    </citation>
    <scope>NUCLEOTIDE SEQUENCE [LARGE SCALE GENOMIC DNA]</scope>
    <source>
        <strain evidence="7 8">NM82_D38</strain>
    </source>
</reference>
<keyword evidence="2 5" id="KW-0285">Flavoprotein</keyword>
<evidence type="ECO:0000256" key="4">
    <source>
        <dbReference type="ARBA" id="ARBA00023002"/>
    </source>
</evidence>
<dbReference type="Gene3D" id="3.50.50.60">
    <property type="entry name" value="FAD/NAD(P)-binding domain"/>
    <property type="match status" value="1"/>
</dbReference>